<dbReference type="AlphaFoldDB" id="A0A143WS20"/>
<comment type="function">
    <text evidence="7">Catalyzes a trans-dehydration via an enolate intermediate.</text>
</comment>
<dbReference type="Pfam" id="PF01220">
    <property type="entry name" value="DHquinase_II"/>
    <property type="match status" value="1"/>
</dbReference>
<comment type="caution">
    <text evidence="7">Lacks conserved residue(s) required for the propagation of feature annotation.</text>
</comment>
<feature type="transmembrane region" description="Helical" evidence="9">
    <location>
        <begin position="116"/>
        <end position="139"/>
    </location>
</feature>
<dbReference type="InterPro" id="IPR001874">
    <property type="entry name" value="DHquinase_II"/>
</dbReference>
<evidence type="ECO:0000313" key="11">
    <source>
        <dbReference type="Proteomes" id="UP000095322"/>
    </source>
</evidence>
<evidence type="ECO:0000256" key="6">
    <source>
        <dbReference type="ARBA" id="ARBA00023239"/>
    </source>
</evidence>
<feature type="site" description="Transition state stabilizer" evidence="7 8">
    <location>
        <position position="21"/>
    </location>
</feature>
<feature type="transmembrane region" description="Helical" evidence="9">
    <location>
        <begin position="80"/>
        <end position="104"/>
    </location>
</feature>
<dbReference type="GO" id="GO:0009423">
    <property type="term" value="P:chorismate biosynthetic process"/>
    <property type="evidence" value="ECO:0007669"/>
    <property type="project" value="UniProtKB-UniRule"/>
</dbReference>
<feature type="binding site" evidence="7">
    <location>
        <position position="77"/>
    </location>
    <ligand>
        <name>substrate</name>
    </ligand>
</feature>
<evidence type="ECO:0000256" key="7">
    <source>
        <dbReference type="HAMAP-Rule" id="MF_00169"/>
    </source>
</evidence>
<evidence type="ECO:0000256" key="4">
    <source>
        <dbReference type="ARBA" id="ARBA00011193"/>
    </source>
</evidence>
<dbReference type="PANTHER" id="PTHR21272:SF3">
    <property type="entry name" value="CATABOLIC 3-DEHYDROQUINASE"/>
    <property type="match status" value="1"/>
</dbReference>
<dbReference type="STRING" id="1778262.MHIR_DE00317"/>
<dbReference type="Proteomes" id="UP000095322">
    <property type="component" value="Chromosome I"/>
</dbReference>
<evidence type="ECO:0000313" key="10">
    <source>
        <dbReference type="EMBL" id="CUX96616.1"/>
    </source>
</evidence>
<evidence type="ECO:0000256" key="3">
    <source>
        <dbReference type="ARBA" id="ARBA00011037"/>
    </source>
</evidence>
<keyword evidence="9" id="KW-1133">Transmembrane helix</keyword>
<keyword evidence="7" id="KW-0028">Amino-acid biosynthesis</keyword>
<feature type="active site" description="Proton acceptor" evidence="7">
    <location>
        <position position="26"/>
    </location>
</feature>
<reference evidence="11" key="1">
    <citation type="submission" date="2016-01" db="EMBL/GenBank/DDBJ databases">
        <authorList>
            <person name="Husnik F."/>
        </authorList>
    </citation>
    <scope>NUCLEOTIDE SEQUENCE [LARGE SCALE GENOMIC DNA]</scope>
</reference>
<sequence length="151" mass="17035">MDDQCYVLLLNRPHLNLLGIRKLDKYDCATLANIIEDLSALSGSLGIKLSHFKFHAEHILIDRIHQVYNNTNFITINPAALTYTGIILCDAMLIVNISLIKIYLSNVYVREPFCHYSYLSDISVNLICGLSAAGIAVLYRQWSNACLYPIN</sequence>
<dbReference type="HAMAP" id="MF_00169">
    <property type="entry name" value="AroQ"/>
    <property type="match status" value="1"/>
</dbReference>
<feature type="binding site" evidence="7">
    <location>
        <begin position="104"/>
        <end position="105"/>
    </location>
    <ligand>
        <name>substrate</name>
    </ligand>
</feature>
<accession>A0A143WS20</accession>
<dbReference type="EMBL" id="LN999833">
    <property type="protein sequence ID" value="CUX96616.1"/>
    <property type="molecule type" value="Genomic_DNA"/>
</dbReference>
<evidence type="ECO:0000256" key="5">
    <source>
        <dbReference type="ARBA" id="ARBA00012060"/>
    </source>
</evidence>
<evidence type="ECO:0000256" key="8">
    <source>
        <dbReference type="PIRSR" id="PIRSR001399-3"/>
    </source>
</evidence>
<dbReference type="EC" id="4.2.1.10" evidence="5 7"/>
<dbReference type="GO" id="GO:0009073">
    <property type="term" value="P:aromatic amino acid family biosynthetic process"/>
    <property type="evidence" value="ECO:0007669"/>
    <property type="project" value="UniProtKB-KW"/>
</dbReference>
<keyword evidence="11" id="KW-1185">Reference proteome</keyword>
<dbReference type="SUPFAM" id="SSF52304">
    <property type="entry name" value="Type II 3-dehydroquinate dehydratase"/>
    <property type="match status" value="1"/>
</dbReference>
<comment type="similarity">
    <text evidence="3 7">Belongs to the type-II 3-dehydroquinase family.</text>
</comment>
<evidence type="ECO:0000256" key="1">
    <source>
        <dbReference type="ARBA" id="ARBA00001864"/>
    </source>
</evidence>
<gene>
    <name evidence="10" type="primary">aroQ_2</name>
    <name evidence="7" type="synonym">aroQ</name>
    <name evidence="10" type="ORF">MHIR_DE00317</name>
</gene>
<comment type="catalytic activity">
    <reaction evidence="1 7">
        <text>3-dehydroquinate = 3-dehydroshikimate + H2O</text>
        <dbReference type="Rhea" id="RHEA:21096"/>
        <dbReference type="ChEBI" id="CHEBI:15377"/>
        <dbReference type="ChEBI" id="CHEBI:16630"/>
        <dbReference type="ChEBI" id="CHEBI:32364"/>
        <dbReference type="EC" id="4.2.1.10"/>
    </reaction>
</comment>
<keyword evidence="9" id="KW-0472">Membrane</keyword>
<name>A0A143WS20_9ENTR</name>
<dbReference type="PIRSF" id="PIRSF001399">
    <property type="entry name" value="DHquinase_II"/>
    <property type="match status" value="1"/>
</dbReference>
<protein>
    <recommendedName>
        <fullName evidence="5 7">3-dehydroquinate dehydratase</fullName>
        <shortName evidence="7">3-dehydroquinase</shortName>
        <ecNumber evidence="5 7">4.2.1.10</ecNumber>
    </recommendedName>
    <alternativeName>
        <fullName evidence="7">Type II DHQase</fullName>
    </alternativeName>
</protein>
<dbReference type="GO" id="GO:0003855">
    <property type="term" value="F:3-dehydroquinate dehydratase activity"/>
    <property type="evidence" value="ECO:0007669"/>
    <property type="project" value="UniProtKB-UniRule"/>
</dbReference>
<keyword evidence="9" id="KW-0812">Transmembrane</keyword>
<keyword evidence="7" id="KW-0057">Aromatic amino acid biosynthesis</keyword>
<comment type="pathway">
    <text evidence="2 7">Metabolic intermediate biosynthesis; chorismate biosynthesis; chorismate from D-erythrose 4-phosphate and phosphoenolpyruvate: step 3/7.</text>
</comment>
<dbReference type="RefSeq" id="WP_067565708.1">
    <property type="nucleotide sequence ID" value="NZ_LN999833.1"/>
</dbReference>
<organism evidence="10 11">
    <name type="scientific">Candidatus Doolittlea endobia</name>
    <dbReference type="NCBI Taxonomy" id="1778262"/>
    <lineage>
        <taxon>Bacteria</taxon>
        <taxon>Pseudomonadati</taxon>
        <taxon>Pseudomonadota</taxon>
        <taxon>Gammaproteobacteria</taxon>
        <taxon>Enterobacterales</taxon>
        <taxon>Enterobacteriaceae</taxon>
        <taxon>Candidatus Doolittlea</taxon>
    </lineage>
</organism>
<evidence type="ECO:0000256" key="2">
    <source>
        <dbReference type="ARBA" id="ARBA00004902"/>
    </source>
</evidence>
<dbReference type="GO" id="GO:0008652">
    <property type="term" value="P:amino acid biosynthetic process"/>
    <property type="evidence" value="ECO:0007669"/>
    <property type="project" value="UniProtKB-KW"/>
</dbReference>
<comment type="subunit">
    <text evidence="4 7">Homododecamer.</text>
</comment>
<keyword evidence="6 7" id="KW-0456">Lyase</keyword>
<dbReference type="GO" id="GO:0019631">
    <property type="term" value="P:quinate catabolic process"/>
    <property type="evidence" value="ECO:0007669"/>
    <property type="project" value="TreeGrafter"/>
</dbReference>
<dbReference type="UniPathway" id="UPA00053">
    <property type="reaction ID" value="UER00086"/>
</dbReference>
<evidence type="ECO:0000256" key="9">
    <source>
        <dbReference type="SAM" id="Phobius"/>
    </source>
</evidence>
<dbReference type="InterPro" id="IPR036441">
    <property type="entry name" value="DHquinase_II_sf"/>
</dbReference>
<proteinExistence type="inferred from homology"/>
<feature type="binding site" evidence="7">
    <location>
        <position position="90"/>
    </location>
    <ligand>
        <name>substrate</name>
    </ligand>
</feature>
<dbReference type="PANTHER" id="PTHR21272">
    <property type="entry name" value="CATABOLIC 3-DEHYDROQUINASE"/>
    <property type="match status" value="1"/>
</dbReference>
<dbReference type="KEGG" id="den:MHIR_DE00317"/>
<dbReference type="Gene3D" id="3.40.50.9100">
    <property type="entry name" value="Dehydroquinase, class II"/>
    <property type="match status" value="1"/>
</dbReference>